<evidence type="ECO:0000256" key="6">
    <source>
        <dbReference type="ARBA" id="ARBA00023136"/>
    </source>
</evidence>
<feature type="transmembrane region" description="Helical" evidence="7">
    <location>
        <begin position="89"/>
        <end position="109"/>
    </location>
</feature>
<dbReference type="SMART" id="SM00014">
    <property type="entry name" value="acidPPc"/>
    <property type="match status" value="1"/>
</dbReference>
<dbReference type="PANTHER" id="PTHR14969">
    <property type="entry name" value="SPHINGOSINE-1-PHOSPHATE PHOSPHOHYDROLASE"/>
    <property type="match status" value="1"/>
</dbReference>
<feature type="transmembrane region" description="Helical" evidence="7">
    <location>
        <begin position="9"/>
        <end position="27"/>
    </location>
</feature>
<feature type="transmembrane region" description="Helical" evidence="7">
    <location>
        <begin position="185"/>
        <end position="206"/>
    </location>
</feature>
<feature type="transmembrane region" description="Helical" evidence="7">
    <location>
        <begin position="129"/>
        <end position="147"/>
    </location>
</feature>
<dbReference type="Gene3D" id="1.20.144.10">
    <property type="entry name" value="Phosphatidic acid phosphatase type 2/haloperoxidase"/>
    <property type="match status" value="2"/>
</dbReference>
<protein>
    <recommendedName>
        <fullName evidence="8">Phosphatidic acid phosphatase type 2/haloperoxidase domain-containing protein</fullName>
    </recommendedName>
</protein>
<dbReference type="InterPro" id="IPR036938">
    <property type="entry name" value="PAP2/HPO_sf"/>
</dbReference>
<comment type="subcellular location">
    <subcellularLocation>
        <location evidence="1">Cell membrane</location>
        <topology evidence="1">Multi-pass membrane protein</topology>
    </subcellularLocation>
</comment>
<evidence type="ECO:0000256" key="2">
    <source>
        <dbReference type="ARBA" id="ARBA00022475"/>
    </source>
</evidence>
<feature type="transmembrane region" description="Helical" evidence="7">
    <location>
        <begin position="159"/>
        <end position="179"/>
    </location>
</feature>
<accession>A0A1B2DTF8</accession>
<feature type="transmembrane region" description="Helical" evidence="7">
    <location>
        <begin position="57"/>
        <end position="82"/>
    </location>
</feature>
<reference evidence="9" key="1">
    <citation type="submission" date="2016-08" db="EMBL/GenBank/DDBJ databases">
        <title>Complete Genome Seqeunce of Paenibacillus sp. BIHB 4019 from tea rhizoplane.</title>
        <authorList>
            <person name="Thakur R."/>
            <person name="Swarnkar M.K."/>
            <person name="Gulati A."/>
        </authorList>
    </citation>
    <scope>NUCLEOTIDE SEQUENCE [LARGE SCALE GENOMIC DNA]</scope>
    <source>
        <strain evidence="9">BIHB4019</strain>
    </source>
</reference>
<keyword evidence="5 7" id="KW-1133">Transmembrane helix</keyword>
<dbReference type="RefSeq" id="WP_172455636.1">
    <property type="nucleotide sequence ID" value="NZ_CP016808.1"/>
</dbReference>
<dbReference type="SUPFAM" id="SSF48317">
    <property type="entry name" value="Acid phosphatase/Vanadium-dependent haloperoxidase"/>
    <property type="match status" value="1"/>
</dbReference>
<dbReference type="Pfam" id="PF01569">
    <property type="entry name" value="PAP2"/>
    <property type="match status" value="1"/>
</dbReference>
<dbReference type="EMBL" id="CP016808">
    <property type="protein sequence ID" value="ANY70993.1"/>
    <property type="molecule type" value="Genomic_DNA"/>
</dbReference>
<evidence type="ECO:0000256" key="7">
    <source>
        <dbReference type="SAM" id="Phobius"/>
    </source>
</evidence>
<evidence type="ECO:0000256" key="1">
    <source>
        <dbReference type="ARBA" id="ARBA00004651"/>
    </source>
</evidence>
<evidence type="ECO:0000256" key="5">
    <source>
        <dbReference type="ARBA" id="ARBA00022989"/>
    </source>
</evidence>
<keyword evidence="4" id="KW-0378">Hydrolase</keyword>
<dbReference type="PANTHER" id="PTHR14969:SF62">
    <property type="entry name" value="DECAPRENYLPHOSPHORYL-5-PHOSPHORIBOSE PHOSPHATASE RV3807C-RELATED"/>
    <property type="match status" value="1"/>
</dbReference>
<sequence>MVVFSYSKLNLLAFVSFVLFIFIGLTVQTEFVKIVDQGVIHTIQLLEAPAWTSIMKFLSFIGSGSMVALLSVPITLFLLFAWKSRRETIVFLTAVIGSALLNIGLKLLFHRERPSLHAIIVEAGYSFPSGHSMSAFTFYGIVTYLCWRHIPLEQARIWLLAFSSIMIASIGISRIYLGVHYPSDVVGAYLISLVWLIVVIQCARYFTRVKAS</sequence>
<evidence type="ECO:0000256" key="4">
    <source>
        <dbReference type="ARBA" id="ARBA00022801"/>
    </source>
</evidence>
<dbReference type="CDD" id="cd03392">
    <property type="entry name" value="PAP2_like_2"/>
    <property type="match status" value="1"/>
</dbReference>
<feature type="domain" description="Phosphatidic acid phosphatase type 2/haloperoxidase" evidence="8">
    <location>
        <begin position="89"/>
        <end position="200"/>
    </location>
</feature>
<evidence type="ECO:0000256" key="3">
    <source>
        <dbReference type="ARBA" id="ARBA00022692"/>
    </source>
</evidence>
<keyword evidence="2" id="KW-1003">Cell membrane</keyword>
<organism evidence="9">
    <name type="scientific">Paenibacillus sp. BIHB 4019</name>
    <dbReference type="NCBI Taxonomy" id="1870819"/>
    <lineage>
        <taxon>Bacteria</taxon>
        <taxon>Bacillati</taxon>
        <taxon>Bacillota</taxon>
        <taxon>Bacilli</taxon>
        <taxon>Bacillales</taxon>
        <taxon>Paenibacillaceae</taxon>
        <taxon>Paenibacillus</taxon>
    </lineage>
</organism>
<keyword evidence="6 7" id="KW-0472">Membrane</keyword>
<evidence type="ECO:0000313" key="9">
    <source>
        <dbReference type="EMBL" id="ANY70993.1"/>
    </source>
</evidence>
<dbReference type="GO" id="GO:0005886">
    <property type="term" value="C:plasma membrane"/>
    <property type="evidence" value="ECO:0007669"/>
    <property type="project" value="UniProtKB-SubCell"/>
</dbReference>
<name>A0A1B2DTF8_9BACL</name>
<keyword evidence="3 7" id="KW-0812">Transmembrane</keyword>
<proteinExistence type="predicted"/>
<dbReference type="GO" id="GO:0016787">
    <property type="term" value="F:hydrolase activity"/>
    <property type="evidence" value="ECO:0007669"/>
    <property type="project" value="UniProtKB-KW"/>
</dbReference>
<gene>
    <name evidence="9" type="ORF">BBD42_25695</name>
</gene>
<dbReference type="AlphaFoldDB" id="A0A1B2DTF8"/>
<evidence type="ECO:0000259" key="8">
    <source>
        <dbReference type="SMART" id="SM00014"/>
    </source>
</evidence>
<dbReference type="InterPro" id="IPR000326">
    <property type="entry name" value="PAP2/HPO"/>
</dbReference>